<evidence type="ECO:0000256" key="1">
    <source>
        <dbReference type="SAM" id="MobiDB-lite"/>
    </source>
</evidence>
<comment type="caution">
    <text evidence="2">The sequence shown here is derived from an EMBL/GenBank/DDBJ whole genome shotgun (WGS) entry which is preliminary data.</text>
</comment>
<evidence type="ECO:0000313" key="2">
    <source>
        <dbReference type="EMBL" id="GJT00269.1"/>
    </source>
</evidence>
<proteinExistence type="predicted"/>
<sequence>MAVKGTRKRSYESDDDLSVVSRPFKISCLEKVDEKTSAVNVERDYSDDEYVEEESCGSYEKGGSVTGDEGHEADDLLDQESCFERRRRLYAGDTYTDDEAEDSRYWDEALRSDDSKRVFVEQELSCEKGGNVTGDEGHEADDLLDQESCFERRRRLYAGDTYTDDEAEYSRYWDEALSSDDSKRVFVEQELSCEKGGNVTGDEGHEADDLLDQESCYERRRRLYAGDTYTDDEAEYSRYWDEALSSDDSKRVFVEQELSCEKSGNITGYENLDEQECSCEKSGNVTGDENVDEECSYGNSCDVAGKFSDNNGCYSDEWHTNDKAIYCSEGWFIGWSSE</sequence>
<dbReference type="Proteomes" id="UP001151760">
    <property type="component" value="Unassembled WGS sequence"/>
</dbReference>
<feature type="region of interest" description="Disordered" evidence="1">
    <location>
        <begin position="45"/>
        <end position="73"/>
    </location>
</feature>
<accession>A0ABQ5AGL6</accession>
<keyword evidence="3" id="KW-1185">Reference proteome</keyword>
<evidence type="ECO:0000313" key="3">
    <source>
        <dbReference type="Proteomes" id="UP001151760"/>
    </source>
</evidence>
<reference evidence="2" key="1">
    <citation type="journal article" date="2022" name="Int. J. Mol. Sci.">
        <title>Draft Genome of Tanacetum Coccineum: Genomic Comparison of Closely Related Tanacetum-Family Plants.</title>
        <authorList>
            <person name="Yamashiro T."/>
            <person name="Shiraishi A."/>
            <person name="Nakayama K."/>
            <person name="Satake H."/>
        </authorList>
    </citation>
    <scope>NUCLEOTIDE SEQUENCE</scope>
</reference>
<organism evidence="2 3">
    <name type="scientific">Tanacetum coccineum</name>
    <dbReference type="NCBI Taxonomy" id="301880"/>
    <lineage>
        <taxon>Eukaryota</taxon>
        <taxon>Viridiplantae</taxon>
        <taxon>Streptophyta</taxon>
        <taxon>Embryophyta</taxon>
        <taxon>Tracheophyta</taxon>
        <taxon>Spermatophyta</taxon>
        <taxon>Magnoliopsida</taxon>
        <taxon>eudicotyledons</taxon>
        <taxon>Gunneridae</taxon>
        <taxon>Pentapetalae</taxon>
        <taxon>asterids</taxon>
        <taxon>campanulids</taxon>
        <taxon>Asterales</taxon>
        <taxon>Asteraceae</taxon>
        <taxon>Asteroideae</taxon>
        <taxon>Anthemideae</taxon>
        <taxon>Anthemidinae</taxon>
        <taxon>Tanacetum</taxon>
    </lineage>
</organism>
<name>A0ABQ5AGL6_9ASTR</name>
<gene>
    <name evidence="2" type="ORF">Tco_0821438</name>
</gene>
<protein>
    <submittedName>
        <fullName evidence="2">Uncharacterized protein</fullName>
    </submittedName>
</protein>
<dbReference type="EMBL" id="BQNB010012182">
    <property type="protein sequence ID" value="GJT00269.1"/>
    <property type="molecule type" value="Genomic_DNA"/>
</dbReference>
<feature type="compositionally biased region" description="Acidic residues" evidence="1">
    <location>
        <begin position="45"/>
        <end position="55"/>
    </location>
</feature>
<reference evidence="2" key="2">
    <citation type="submission" date="2022-01" db="EMBL/GenBank/DDBJ databases">
        <authorList>
            <person name="Yamashiro T."/>
            <person name="Shiraishi A."/>
            <person name="Satake H."/>
            <person name="Nakayama K."/>
        </authorList>
    </citation>
    <scope>NUCLEOTIDE SEQUENCE</scope>
</reference>